<sequence length="63" mass="6285">MQRSTQAKLGKVLAIGGATLLLSSGISVASGLLAIKHIPPGLTGVALLMEVAGLGLSEKVKDC</sequence>
<keyword evidence="1" id="KW-0812">Transmembrane</keyword>
<dbReference type="RefSeq" id="WP_284474475.1">
    <property type="nucleotide sequence ID" value="NZ_JASVEJ010000036.1"/>
</dbReference>
<reference evidence="2 3" key="1">
    <citation type="submission" date="2023-06" db="EMBL/GenBank/DDBJ databases">
        <title>Whole genome sequence of Oscillatoria calcuttensis NRMC-F 0142.</title>
        <authorList>
            <person name="Shakena Fathima T."/>
            <person name="Muralitharan G."/>
            <person name="Thajuddin N."/>
        </authorList>
    </citation>
    <scope>NUCLEOTIDE SEQUENCE [LARGE SCALE GENOMIC DNA]</scope>
    <source>
        <strain evidence="2 3">NRMC-F 0142</strain>
    </source>
</reference>
<protein>
    <submittedName>
        <fullName evidence="2">Uncharacterized protein</fullName>
    </submittedName>
</protein>
<evidence type="ECO:0000313" key="2">
    <source>
        <dbReference type="EMBL" id="MDL5057661.1"/>
    </source>
</evidence>
<gene>
    <name evidence="2" type="ORF">QQ055_09375</name>
</gene>
<organism evidence="2 3">
    <name type="scientific">Geitlerinema calcuttense NRMC-F 0142</name>
    <dbReference type="NCBI Taxonomy" id="2922238"/>
    <lineage>
        <taxon>Bacteria</taxon>
        <taxon>Bacillati</taxon>
        <taxon>Cyanobacteriota</taxon>
        <taxon>Cyanophyceae</taxon>
        <taxon>Geitlerinematales</taxon>
        <taxon>Geitlerinemataceae</taxon>
        <taxon>Geitlerinema</taxon>
    </lineage>
</organism>
<dbReference type="Proteomes" id="UP001230986">
    <property type="component" value="Unassembled WGS sequence"/>
</dbReference>
<evidence type="ECO:0000256" key="1">
    <source>
        <dbReference type="SAM" id="Phobius"/>
    </source>
</evidence>
<evidence type="ECO:0000313" key="3">
    <source>
        <dbReference type="Proteomes" id="UP001230986"/>
    </source>
</evidence>
<comment type="caution">
    <text evidence="2">The sequence shown here is derived from an EMBL/GenBank/DDBJ whole genome shotgun (WGS) entry which is preliminary data.</text>
</comment>
<accession>A0ABT7M3M9</accession>
<name>A0ABT7M3M9_9CYAN</name>
<keyword evidence="1" id="KW-1133">Transmembrane helix</keyword>
<keyword evidence="1" id="KW-0472">Membrane</keyword>
<proteinExistence type="predicted"/>
<feature type="transmembrane region" description="Helical" evidence="1">
    <location>
        <begin position="12"/>
        <end position="35"/>
    </location>
</feature>
<dbReference type="EMBL" id="JASVEJ010000036">
    <property type="protein sequence ID" value="MDL5057661.1"/>
    <property type="molecule type" value="Genomic_DNA"/>
</dbReference>
<keyword evidence="3" id="KW-1185">Reference proteome</keyword>